<comment type="caution">
    <text evidence="1">The sequence shown here is derived from an EMBL/GenBank/DDBJ whole genome shotgun (WGS) entry which is preliminary data.</text>
</comment>
<protein>
    <submittedName>
        <fullName evidence="1">Uncharacterized protein</fullName>
    </submittedName>
</protein>
<gene>
    <name evidence="1" type="ORF">A9306_09705</name>
</gene>
<dbReference type="Proteomes" id="UP000092616">
    <property type="component" value="Unassembled WGS sequence"/>
</dbReference>
<keyword evidence="2" id="KW-1185">Reference proteome</keyword>
<evidence type="ECO:0000313" key="1">
    <source>
        <dbReference type="EMBL" id="OBX78203.1"/>
    </source>
</evidence>
<name>A0A1B8QBU8_9GAMM</name>
<organism evidence="1 2">
    <name type="scientific">Faucicola atlantae</name>
    <dbReference type="NCBI Taxonomy" id="34059"/>
    <lineage>
        <taxon>Bacteria</taxon>
        <taxon>Pseudomonadati</taxon>
        <taxon>Pseudomonadota</taxon>
        <taxon>Gammaproteobacteria</taxon>
        <taxon>Moraxellales</taxon>
        <taxon>Moraxellaceae</taxon>
        <taxon>Faucicola</taxon>
    </lineage>
</organism>
<proteinExistence type="predicted"/>
<evidence type="ECO:0000313" key="2">
    <source>
        <dbReference type="Proteomes" id="UP000092616"/>
    </source>
</evidence>
<accession>A0A1B8QBU8</accession>
<sequence>MFNIERQNAFRSFKSQSVVNVLNSIDTGVDLSMLRILPSYYEPLEGETEDEFAECEIHSPLDNSLFSLKGELNSYRAGKIARELLGVNLDKSKLLGFAKPSDYVYQLSSKAVFEEAFENRLALKKLVIVEHHNLKVTWFPYLQGLYYRQESRCGADFDGLTADSDIFRDGFCHDK</sequence>
<dbReference type="AlphaFoldDB" id="A0A1B8QBU8"/>
<dbReference type="EMBL" id="LZNA01000050">
    <property type="protein sequence ID" value="OBX78203.1"/>
    <property type="molecule type" value="Genomic_DNA"/>
</dbReference>
<reference evidence="1 2" key="1">
    <citation type="submission" date="2016-06" db="EMBL/GenBank/DDBJ databases">
        <title>Draft genome of Moraxella atlantae CCUG 59586.</title>
        <authorList>
            <person name="Salva-Serra F."/>
            <person name="Engstrom-Jakobsson H."/>
            <person name="Thorell K."/>
            <person name="Gonzales-Siles L."/>
            <person name="Karlsson R."/>
            <person name="Boulund F."/>
            <person name="Engstrand L."/>
            <person name="Kristiansson E."/>
            <person name="Moore E."/>
        </authorList>
    </citation>
    <scope>NUCLEOTIDE SEQUENCE [LARGE SCALE GENOMIC DNA]</scope>
    <source>
        <strain evidence="1 2">CCUG 59586</strain>
    </source>
</reference>